<dbReference type="GeneID" id="81398980"/>
<protein>
    <recommendedName>
        <fullName evidence="2">DUF2470 domain-containing protein</fullName>
    </recommendedName>
</protein>
<dbReference type="PANTHER" id="PTHR37783:SF1">
    <property type="entry name" value="MEMBRANE PROTEIN, PUTATIVE (AFU_ORTHOLOGUE AFUA_1G04315)-RELATED"/>
    <property type="match status" value="1"/>
</dbReference>
<dbReference type="InterPro" id="IPR037119">
    <property type="entry name" value="Haem_oxidase_HugZ-like_sf"/>
</dbReference>
<comment type="caution">
    <text evidence="3">The sequence shown here is derived from an EMBL/GenBank/DDBJ whole genome shotgun (WGS) entry which is preliminary data.</text>
</comment>
<keyword evidence="4" id="KW-1185">Reference proteome</keyword>
<evidence type="ECO:0000313" key="4">
    <source>
        <dbReference type="Proteomes" id="UP001141434"/>
    </source>
</evidence>
<sequence length="217" mass="24574">MASKDVVIKHMNANHPESLELFLQAYCAISAREAQTAQLEDISNTHLVIRAHGTRYSVPIDPPLKNISDARGRLVAMHNDSLQRLGRSDVTLTEYRGPRGVVQTVVFALCVFTYISCFQRSNLLPGASVYEYLGYKYVPDFAHFVYTIQPYLFPGVLVIHLLEASFLAVKRLKPLGVPLMSGLWWMWVSSCFIEGFGVWQRIAQIVKEERAKKGKQQ</sequence>
<keyword evidence="1" id="KW-0472">Membrane</keyword>
<gene>
    <name evidence="3" type="ORF">NUU61_009286</name>
</gene>
<dbReference type="EMBL" id="JAPMSZ010000011">
    <property type="protein sequence ID" value="KAJ5084707.1"/>
    <property type="molecule type" value="Genomic_DNA"/>
</dbReference>
<dbReference type="Pfam" id="PF10615">
    <property type="entry name" value="DUF2470"/>
    <property type="match status" value="1"/>
</dbReference>
<dbReference type="AlphaFoldDB" id="A0A9W9JXJ5"/>
<feature type="domain" description="DUF2470" evidence="2">
    <location>
        <begin position="7"/>
        <end position="77"/>
    </location>
</feature>
<name>A0A9W9JXJ5_9EURO</name>
<reference evidence="3" key="2">
    <citation type="journal article" date="2023" name="IMA Fungus">
        <title>Comparative genomic study of the Penicillium genus elucidates a diverse pangenome and 15 lateral gene transfer events.</title>
        <authorList>
            <person name="Petersen C."/>
            <person name="Sorensen T."/>
            <person name="Nielsen M.R."/>
            <person name="Sondergaard T.E."/>
            <person name="Sorensen J.L."/>
            <person name="Fitzpatrick D.A."/>
            <person name="Frisvad J.C."/>
            <person name="Nielsen K.L."/>
        </authorList>
    </citation>
    <scope>NUCLEOTIDE SEQUENCE</scope>
    <source>
        <strain evidence="3">IBT 34128</strain>
    </source>
</reference>
<keyword evidence="1" id="KW-1133">Transmembrane helix</keyword>
<proteinExistence type="predicted"/>
<dbReference type="Gene3D" id="3.20.180.10">
    <property type="entry name" value="PNP-oxidase-like"/>
    <property type="match status" value="1"/>
</dbReference>
<dbReference type="InterPro" id="IPR019595">
    <property type="entry name" value="DUF2470"/>
</dbReference>
<keyword evidence="1" id="KW-0812">Transmembrane</keyword>
<evidence type="ECO:0000313" key="3">
    <source>
        <dbReference type="EMBL" id="KAJ5084707.1"/>
    </source>
</evidence>
<feature type="transmembrane region" description="Helical" evidence="1">
    <location>
        <begin position="141"/>
        <end position="162"/>
    </location>
</feature>
<evidence type="ECO:0000259" key="2">
    <source>
        <dbReference type="Pfam" id="PF10615"/>
    </source>
</evidence>
<accession>A0A9W9JXJ5</accession>
<feature type="transmembrane region" description="Helical" evidence="1">
    <location>
        <begin position="183"/>
        <end position="202"/>
    </location>
</feature>
<evidence type="ECO:0000256" key="1">
    <source>
        <dbReference type="SAM" id="Phobius"/>
    </source>
</evidence>
<reference evidence="3" key="1">
    <citation type="submission" date="2022-11" db="EMBL/GenBank/DDBJ databases">
        <authorList>
            <person name="Petersen C."/>
        </authorList>
    </citation>
    <scope>NUCLEOTIDE SEQUENCE</scope>
    <source>
        <strain evidence="3">IBT 34128</strain>
    </source>
</reference>
<dbReference type="OrthoDB" id="5553410at2759"/>
<dbReference type="PANTHER" id="PTHR37783">
    <property type="entry name" value="MEMBRANE PROTEIN, PUTATIVE (AFU_ORTHOLOGUE AFUA_1G04315)-RELATED"/>
    <property type="match status" value="1"/>
</dbReference>
<organism evidence="3 4">
    <name type="scientific">Penicillium alfredii</name>
    <dbReference type="NCBI Taxonomy" id="1506179"/>
    <lineage>
        <taxon>Eukaryota</taxon>
        <taxon>Fungi</taxon>
        <taxon>Dikarya</taxon>
        <taxon>Ascomycota</taxon>
        <taxon>Pezizomycotina</taxon>
        <taxon>Eurotiomycetes</taxon>
        <taxon>Eurotiomycetidae</taxon>
        <taxon>Eurotiales</taxon>
        <taxon>Aspergillaceae</taxon>
        <taxon>Penicillium</taxon>
    </lineage>
</organism>
<dbReference type="RefSeq" id="XP_056508104.1">
    <property type="nucleotide sequence ID" value="XM_056659811.1"/>
</dbReference>
<dbReference type="Proteomes" id="UP001141434">
    <property type="component" value="Unassembled WGS sequence"/>
</dbReference>